<dbReference type="RefSeq" id="WP_148701058.1">
    <property type="nucleotide sequence ID" value="NZ_CP007174.1"/>
</dbReference>
<dbReference type="KEGG" id="nev:NTE_02441"/>
<dbReference type="EMBL" id="CP007174">
    <property type="protein sequence ID" value="AIF84491.1"/>
    <property type="molecule type" value="Genomic_DNA"/>
</dbReference>
<evidence type="ECO:0000313" key="1">
    <source>
        <dbReference type="EMBL" id="AIF84491.1"/>
    </source>
</evidence>
<keyword evidence="2" id="KW-1185">Reference proteome</keyword>
<dbReference type="GeneID" id="41598149"/>
<dbReference type="HOGENOM" id="CLU_2419873_0_0_2"/>
<organism evidence="1 2">
    <name type="scientific">Candidatus Nitrososphaera evergladensis SR1</name>
    <dbReference type="NCBI Taxonomy" id="1459636"/>
    <lineage>
        <taxon>Archaea</taxon>
        <taxon>Nitrososphaerota</taxon>
        <taxon>Nitrososphaeria</taxon>
        <taxon>Nitrososphaerales</taxon>
        <taxon>Nitrososphaeraceae</taxon>
        <taxon>Nitrososphaera</taxon>
    </lineage>
</organism>
<reference evidence="1 2" key="1">
    <citation type="journal article" date="2014" name="PLoS ONE">
        <title>Genome Sequence of Candidatus Nitrososphaera evergladensis from Group I.1b Enriched from Everglades Soil Reveals Novel Genomic Features of the Ammonia-Oxidizing Archaea.</title>
        <authorList>
            <person name="Zhalnina K.V."/>
            <person name="Dias R."/>
            <person name="Leonard M.T."/>
            <person name="Dorr de Quadros P."/>
            <person name="Camargo F.A."/>
            <person name="Drew J.C."/>
            <person name="Farmerie W.G."/>
            <person name="Daroub S.H."/>
            <person name="Triplett E.W."/>
        </authorList>
    </citation>
    <scope>NUCLEOTIDE SEQUENCE [LARGE SCALE GENOMIC DNA]</scope>
    <source>
        <strain evidence="1 2">SR1</strain>
    </source>
</reference>
<proteinExistence type="predicted"/>
<sequence length="107" mass="12544">MKNAYEKHKNSESVKYLRKHLSRVKVLSQPVRGDVLRKALDDLDLWGEQFGIIITKLLQANGLVFDAHHYYSLHDIEKQLRRFLGKENSRQISAVIKIGIQVQYFSY</sequence>
<gene>
    <name evidence="1" type="ORF">NTE_02441</name>
</gene>
<dbReference type="Proteomes" id="UP000028194">
    <property type="component" value="Chromosome"/>
</dbReference>
<protein>
    <submittedName>
        <fullName evidence="1">Uncharacterized protein</fullName>
    </submittedName>
</protein>
<accession>A0A075MSD4</accession>
<name>A0A075MSD4_9ARCH</name>
<dbReference type="AlphaFoldDB" id="A0A075MSD4"/>
<evidence type="ECO:0000313" key="2">
    <source>
        <dbReference type="Proteomes" id="UP000028194"/>
    </source>
</evidence>